<dbReference type="RefSeq" id="WP_014769145.1">
    <property type="nucleotide sequence ID" value="NC_018002.1"/>
</dbReference>
<evidence type="ECO:0008006" key="3">
    <source>
        <dbReference type="Google" id="ProtNLM"/>
    </source>
</evidence>
<evidence type="ECO:0000313" key="1">
    <source>
        <dbReference type="EMBL" id="AFL68266.1"/>
    </source>
</evidence>
<organism evidence="1 2">
    <name type="scientific">Sulfurospirillum barnesii (strain ATCC 700032 / DSM 10660 / SES-3)</name>
    <dbReference type="NCBI Taxonomy" id="760154"/>
    <lineage>
        <taxon>Bacteria</taxon>
        <taxon>Pseudomonadati</taxon>
        <taxon>Campylobacterota</taxon>
        <taxon>Epsilonproteobacteria</taxon>
        <taxon>Campylobacterales</taxon>
        <taxon>Sulfurospirillaceae</taxon>
        <taxon>Sulfurospirillum</taxon>
    </lineage>
</organism>
<keyword evidence="2" id="KW-1185">Reference proteome</keyword>
<dbReference type="Proteomes" id="UP000006176">
    <property type="component" value="Chromosome"/>
</dbReference>
<name>I3XWE2_SULBS</name>
<proteinExistence type="predicted"/>
<dbReference type="STRING" id="760154.Sulba_0965"/>
<gene>
    <name evidence="1" type="ordered locus">Sulba_0965</name>
</gene>
<accession>I3XWE2</accession>
<dbReference type="KEGG" id="sba:Sulba_0965"/>
<dbReference type="AlphaFoldDB" id="I3XWE2"/>
<dbReference type="eggNOG" id="ENOG50319RZ">
    <property type="taxonomic scope" value="Bacteria"/>
</dbReference>
<protein>
    <recommendedName>
        <fullName evidence="3">Transcriptional regulator</fullName>
    </recommendedName>
</protein>
<dbReference type="OrthoDB" id="5361725at2"/>
<dbReference type="EMBL" id="CP003333">
    <property type="protein sequence ID" value="AFL68266.1"/>
    <property type="molecule type" value="Genomic_DNA"/>
</dbReference>
<sequence>MNKKELAVRLDVSVATLYNWEKTKPELIKLINLGLKDEIQDINEEENINTYYRQLTEEEKEMYMAEIKARVMRKKLK</sequence>
<reference evidence="1 2" key="1">
    <citation type="submission" date="2012-06" db="EMBL/GenBank/DDBJ databases">
        <title>Complete sequence of Sulfurospirillum barnesii SES-3.</title>
        <authorList>
            <consortium name="US DOE Joint Genome Institute"/>
            <person name="Lucas S."/>
            <person name="Han J."/>
            <person name="Lapidus A."/>
            <person name="Cheng J.-F."/>
            <person name="Goodwin L."/>
            <person name="Pitluck S."/>
            <person name="Peters L."/>
            <person name="Ovchinnikova G."/>
            <person name="Lu M."/>
            <person name="Detter J.C."/>
            <person name="Han C."/>
            <person name="Tapia R."/>
            <person name="Land M."/>
            <person name="Hauser L."/>
            <person name="Kyrpides N."/>
            <person name="Ivanova N."/>
            <person name="Pagani I."/>
            <person name="Stolz J."/>
            <person name="Arkin A."/>
            <person name="Dehal P."/>
            <person name="Oremland R."/>
            <person name="Saltikov C."/>
            <person name="Basu P."/>
            <person name="Hollibaugh J."/>
            <person name="Newman D."/>
            <person name="Stolyar S."/>
            <person name="Hazen T."/>
            <person name="Woyke T."/>
        </authorList>
    </citation>
    <scope>NUCLEOTIDE SEQUENCE [LARGE SCALE GENOMIC DNA]</scope>
    <source>
        <strain evidence="2">ATCC 700032 / DSM 10660 / SES-3</strain>
    </source>
</reference>
<dbReference type="HOGENOM" id="CLU_188323_1_0_7"/>
<evidence type="ECO:0000313" key="2">
    <source>
        <dbReference type="Proteomes" id="UP000006176"/>
    </source>
</evidence>